<reference evidence="1 2" key="1">
    <citation type="submission" date="2014-06" db="EMBL/GenBank/DDBJ databases">
        <authorList>
            <person name="Swart Estienne"/>
        </authorList>
    </citation>
    <scope>NUCLEOTIDE SEQUENCE [LARGE SCALE GENOMIC DNA]</scope>
    <source>
        <strain evidence="1 2">130c</strain>
    </source>
</reference>
<keyword evidence="2" id="KW-1185">Reference proteome</keyword>
<gene>
    <name evidence="1" type="primary">Contig6730.g7205</name>
    <name evidence="1" type="ORF">STYLEM_3902</name>
</gene>
<protein>
    <submittedName>
        <fullName evidence="1">Uncharacterized protein</fullName>
    </submittedName>
</protein>
<dbReference type="Proteomes" id="UP000039865">
    <property type="component" value="Unassembled WGS sequence"/>
</dbReference>
<dbReference type="AlphaFoldDB" id="A0A078A0E6"/>
<name>A0A078A0E6_STYLE</name>
<accession>A0A078A0E6</accession>
<dbReference type="InParanoid" id="A0A078A0E6"/>
<organism evidence="1 2">
    <name type="scientific">Stylonychia lemnae</name>
    <name type="common">Ciliate</name>
    <dbReference type="NCBI Taxonomy" id="5949"/>
    <lineage>
        <taxon>Eukaryota</taxon>
        <taxon>Sar</taxon>
        <taxon>Alveolata</taxon>
        <taxon>Ciliophora</taxon>
        <taxon>Intramacronucleata</taxon>
        <taxon>Spirotrichea</taxon>
        <taxon>Stichotrichia</taxon>
        <taxon>Sporadotrichida</taxon>
        <taxon>Oxytrichidae</taxon>
        <taxon>Stylonychinae</taxon>
        <taxon>Stylonychia</taxon>
    </lineage>
</organism>
<dbReference type="EMBL" id="CCKQ01003774">
    <property type="protein sequence ID" value="CDW74918.1"/>
    <property type="molecule type" value="Genomic_DNA"/>
</dbReference>
<evidence type="ECO:0000313" key="2">
    <source>
        <dbReference type="Proteomes" id="UP000039865"/>
    </source>
</evidence>
<evidence type="ECO:0000313" key="1">
    <source>
        <dbReference type="EMBL" id="CDW74918.1"/>
    </source>
</evidence>
<sequence length="102" mass="10905">MAWFQPQAPFFGLSGWPPHFCSGMPQSLQSSINAGYTCFPFKSRSTASFGTSAFAAAWITLPSFTSRTPFAITVSASTCRLQLLNAQRVCLGSGAPFTGKVD</sequence>
<proteinExistence type="predicted"/>